<gene>
    <name evidence="11" type="primary">LOC111101364</name>
</gene>
<keyword evidence="5" id="KW-0393">Immunoglobulin domain</keyword>
<dbReference type="InterPro" id="IPR013162">
    <property type="entry name" value="CD80_C2-set"/>
</dbReference>
<dbReference type="RefSeq" id="XP_022289526.1">
    <property type="nucleotide sequence ID" value="XM_022433818.1"/>
</dbReference>
<evidence type="ECO:0000256" key="3">
    <source>
        <dbReference type="ARBA" id="ARBA00023157"/>
    </source>
</evidence>
<dbReference type="Pfam" id="PF08205">
    <property type="entry name" value="C2-set_2"/>
    <property type="match status" value="3"/>
</dbReference>
<evidence type="ECO:0000256" key="5">
    <source>
        <dbReference type="ARBA" id="ARBA00023319"/>
    </source>
</evidence>
<dbReference type="PANTHER" id="PTHR11640">
    <property type="entry name" value="NEPHRIN"/>
    <property type="match status" value="1"/>
</dbReference>
<proteinExistence type="predicted"/>
<dbReference type="OrthoDB" id="10028801at2759"/>
<evidence type="ECO:0000259" key="8">
    <source>
        <dbReference type="PROSITE" id="PS50835"/>
    </source>
</evidence>
<dbReference type="GO" id="GO:0098609">
    <property type="term" value="P:cell-cell adhesion"/>
    <property type="evidence" value="ECO:0007669"/>
    <property type="project" value="TreeGrafter"/>
</dbReference>
<keyword evidence="7" id="KW-0812">Transmembrane</keyword>
<accession>A0A8B8ADI5</accession>
<feature type="domain" description="Ig-like" evidence="8">
    <location>
        <begin position="25"/>
        <end position="122"/>
    </location>
</feature>
<feature type="compositionally biased region" description="Polar residues" evidence="6">
    <location>
        <begin position="729"/>
        <end position="758"/>
    </location>
</feature>
<dbReference type="Gene3D" id="2.60.40.10">
    <property type="entry name" value="Immunoglobulins"/>
    <property type="match status" value="5"/>
</dbReference>
<dbReference type="GO" id="GO:0005886">
    <property type="term" value="C:plasma membrane"/>
    <property type="evidence" value="ECO:0007669"/>
    <property type="project" value="TreeGrafter"/>
</dbReference>
<dbReference type="SMART" id="SM00060">
    <property type="entry name" value="FN3"/>
    <property type="match status" value="1"/>
</dbReference>
<feature type="domain" description="Fibronectin type-III" evidence="9">
    <location>
        <begin position="511"/>
        <end position="607"/>
    </location>
</feature>
<dbReference type="PROSITE" id="PS50853">
    <property type="entry name" value="FN3"/>
    <property type="match status" value="1"/>
</dbReference>
<dbReference type="GO" id="GO:0005911">
    <property type="term" value="C:cell-cell junction"/>
    <property type="evidence" value="ECO:0007669"/>
    <property type="project" value="TreeGrafter"/>
</dbReference>
<keyword evidence="2 7" id="KW-0472">Membrane</keyword>
<dbReference type="InterPro" id="IPR003599">
    <property type="entry name" value="Ig_sub"/>
</dbReference>
<comment type="subcellular location">
    <subcellularLocation>
        <location evidence="1">Membrane</location>
        <topology evidence="1">Single-pass type I membrane protein</topology>
    </subcellularLocation>
</comment>
<evidence type="ECO:0000256" key="6">
    <source>
        <dbReference type="SAM" id="MobiDB-lite"/>
    </source>
</evidence>
<dbReference type="InterPro" id="IPR013783">
    <property type="entry name" value="Ig-like_fold"/>
</dbReference>
<evidence type="ECO:0000256" key="1">
    <source>
        <dbReference type="ARBA" id="ARBA00004479"/>
    </source>
</evidence>
<dbReference type="KEGG" id="cvn:111101364"/>
<dbReference type="SUPFAM" id="SSF48726">
    <property type="entry name" value="Immunoglobulin"/>
    <property type="match status" value="5"/>
</dbReference>
<organism evidence="10 11">
    <name type="scientific">Crassostrea virginica</name>
    <name type="common">Eastern oyster</name>
    <dbReference type="NCBI Taxonomy" id="6565"/>
    <lineage>
        <taxon>Eukaryota</taxon>
        <taxon>Metazoa</taxon>
        <taxon>Spiralia</taxon>
        <taxon>Lophotrochozoa</taxon>
        <taxon>Mollusca</taxon>
        <taxon>Bivalvia</taxon>
        <taxon>Autobranchia</taxon>
        <taxon>Pteriomorphia</taxon>
        <taxon>Ostreida</taxon>
        <taxon>Ostreoidea</taxon>
        <taxon>Ostreidae</taxon>
        <taxon>Crassostrea</taxon>
    </lineage>
</organism>
<dbReference type="GO" id="GO:0050839">
    <property type="term" value="F:cell adhesion molecule binding"/>
    <property type="evidence" value="ECO:0007669"/>
    <property type="project" value="TreeGrafter"/>
</dbReference>
<keyword evidence="10" id="KW-1185">Reference proteome</keyword>
<dbReference type="InterPro" id="IPR036179">
    <property type="entry name" value="Ig-like_dom_sf"/>
</dbReference>
<dbReference type="PROSITE" id="PS50835">
    <property type="entry name" value="IG_LIKE"/>
    <property type="match status" value="3"/>
</dbReference>
<evidence type="ECO:0000256" key="4">
    <source>
        <dbReference type="ARBA" id="ARBA00023180"/>
    </source>
</evidence>
<reference evidence="11" key="1">
    <citation type="submission" date="2025-08" db="UniProtKB">
        <authorList>
            <consortium name="RefSeq"/>
        </authorList>
    </citation>
    <scope>IDENTIFICATION</scope>
    <source>
        <tissue evidence="11">Whole sample</tissue>
    </source>
</reference>
<feature type="region of interest" description="Disordered" evidence="6">
    <location>
        <begin position="710"/>
        <end position="758"/>
    </location>
</feature>
<feature type="compositionally biased region" description="Basic and acidic residues" evidence="6">
    <location>
        <begin position="712"/>
        <end position="728"/>
    </location>
</feature>
<evidence type="ECO:0000256" key="7">
    <source>
        <dbReference type="SAM" id="Phobius"/>
    </source>
</evidence>
<dbReference type="GeneID" id="111101364"/>
<name>A0A8B8ADI5_CRAVI</name>
<dbReference type="SMART" id="SM00409">
    <property type="entry name" value="IG"/>
    <property type="match status" value="3"/>
</dbReference>
<evidence type="ECO:0000313" key="10">
    <source>
        <dbReference type="Proteomes" id="UP000694844"/>
    </source>
</evidence>
<keyword evidence="7" id="KW-1133">Transmembrane helix</keyword>
<dbReference type="InterPro" id="IPR036116">
    <property type="entry name" value="FN3_sf"/>
</dbReference>
<feature type="transmembrane region" description="Helical" evidence="7">
    <location>
        <begin position="615"/>
        <end position="637"/>
    </location>
</feature>
<dbReference type="InterPro" id="IPR007110">
    <property type="entry name" value="Ig-like_dom"/>
</dbReference>
<dbReference type="PANTHER" id="PTHR11640:SF31">
    <property type="entry name" value="IRREGULAR CHIASM C-ROUGHEST PROTEIN-RELATED"/>
    <property type="match status" value="1"/>
</dbReference>
<keyword evidence="3" id="KW-1015">Disulfide bond</keyword>
<dbReference type="SUPFAM" id="SSF49265">
    <property type="entry name" value="Fibronectin type III"/>
    <property type="match status" value="1"/>
</dbReference>
<dbReference type="AlphaFoldDB" id="A0A8B8ADI5"/>
<keyword evidence="4" id="KW-0325">Glycoprotein</keyword>
<protein>
    <submittedName>
        <fullName evidence="11">Nephrin-like isoform X1</fullName>
    </submittedName>
</protein>
<evidence type="ECO:0000256" key="2">
    <source>
        <dbReference type="ARBA" id="ARBA00023136"/>
    </source>
</evidence>
<evidence type="ECO:0000313" key="11">
    <source>
        <dbReference type="RefSeq" id="XP_022289526.1"/>
    </source>
</evidence>
<feature type="domain" description="Ig-like" evidence="8">
    <location>
        <begin position="227"/>
        <end position="324"/>
    </location>
</feature>
<feature type="domain" description="Ig-like" evidence="8">
    <location>
        <begin position="126"/>
        <end position="223"/>
    </location>
</feature>
<dbReference type="Proteomes" id="UP000694844">
    <property type="component" value="Chromosome 6"/>
</dbReference>
<evidence type="ECO:0000259" key="9">
    <source>
        <dbReference type="PROSITE" id="PS50853"/>
    </source>
</evidence>
<sequence>MSIWIYPIIHFGCLYLLGMTSITVPVTSVTLTPTSITVTDGQQMNLTCTTSASNPQANITWYKSLDNITSQSTSTTEEVGGLARTISSLQSIVGKEDNGKRIYCRASNTPNQAVTSNLQSINVLFPVTSVTLTPTSITVADGQQMNLTCTTSASNPQANITWYKSFVDITSQSTSTTEEVGGLARTVSSLQSIVGKEDNGKRIYCRASNSPNQAVTSNVQSINVQLPVISVTLTPTSITVTDGQQMNLTCTTSASNPQANITWYMSTVDITSQSTSTTEEVGGLARTISSLQSIVGKEDNGKQINCRASNTPNQAVTSNLQSINVLYKPSIEKRDFMVVNETERVVLTREIASNPLANVSWFDGQELFKSEIAVSTTTFIIEKTRCTDTKNFTLTASNALQRNVTSFAELRVNCGPIPDVRNITLWVDEDNNFAFLTKIIAYPEPRFALLFENGLQPNGIKDSMTMNTVNNFTLYFYKTAVKQTDYGTYNLHINNTFGETTVFINVLMQRKPNKPVISKVSCKLRNAQIQWESSFNGGAIQTFIALATIAQHTVSRSESVCDKGESKIHFTQLQNLQPSTKYVLYIVALNKHGNSSSEKRECKTLDDEASNQIPVIAGSTLGSLGLVAMILFTMLLLQKRYRCVIKLEKRTRGKESPKTEKETHYTTITEQENTERSLYDELTQNRDQYESVLMKGREEGDMKTYEQLQKTKHIDKQLPFDAKKKDNRATGSTTPLHEQPSQGTASEYSEYTNTSFTE</sequence>
<dbReference type="InterPro" id="IPR051275">
    <property type="entry name" value="Cell_adhesion_signaling"/>
</dbReference>
<dbReference type="InterPro" id="IPR003961">
    <property type="entry name" value="FN3_dom"/>
</dbReference>